<sequence>MFLKERKSGHLVQVVDLTELVNPLRSQVTGRYHHGEEAQEAEPFNKGDLVFPSGETLPGCWVDSHYRDDEIPSTGMGV</sequence>
<evidence type="ECO:0000313" key="1">
    <source>
        <dbReference type="EMBL" id="KGD59719.1"/>
    </source>
</evidence>
<dbReference type="EMBL" id="ARXU01000021">
    <property type="protein sequence ID" value="KGD59719.1"/>
    <property type="molecule type" value="Genomic_DNA"/>
</dbReference>
<protein>
    <recommendedName>
        <fullName evidence="3">Acetyltransferase</fullName>
    </recommendedName>
</protein>
<evidence type="ECO:0000313" key="2">
    <source>
        <dbReference type="Proteomes" id="UP000029443"/>
    </source>
</evidence>
<reference evidence="1 2" key="1">
    <citation type="submission" date="2012-09" db="EMBL/GenBank/DDBJ databases">
        <title>Genome Sequence of alkane-degrading Bacterium Alcanivorax jadensis T9.</title>
        <authorList>
            <person name="Lai Q."/>
            <person name="Shao Z."/>
        </authorList>
    </citation>
    <scope>NUCLEOTIDE SEQUENCE [LARGE SCALE GENOMIC DNA]</scope>
    <source>
        <strain evidence="1 2">T9</strain>
    </source>
</reference>
<keyword evidence="2" id="KW-1185">Reference proteome</keyword>
<organism evidence="1 2">
    <name type="scientific">Alcanivorax jadensis T9</name>
    <dbReference type="NCBI Taxonomy" id="1177181"/>
    <lineage>
        <taxon>Bacteria</taxon>
        <taxon>Pseudomonadati</taxon>
        <taxon>Pseudomonadota</taxon>
        <taxon>Gammaproteobacteria</taxon>
        <taxon>Oceanospirillales</taxon>
        <taxon>Alcanivoracaceae</taxon>
        <taxon>Alcanivorax</taxon>
    </lineage>
</organism>
<evidence type="ECO:0008006" key="3">
    <source>
        <dbReference type="Google" id="ProtNLM"/>
    </source>
</evidence>
<accession>A0ABR4W957</accession>
<comment type="caution">
    <text evidence="1">The sequence shown here is derived from an EMBL/GenBank/DDBJ whole genome shotgun (WGS) entry which is preliminary data.</text>
</comment>
<proteinExistence type="predicted"/>
<gene>
    <name evidence="1" type="ORF">T9A_03245</name>
</gene>
<dbReference type="RefSeq" id="WP_035250691.1">
    <property type="nucleotide sequence ID" value="NZ_ARXU01000021.1"/>
</dbReference>
<dbReference type="Proteomes" id="UP000029443">
    <property type="component" value="Unassembled WGS sequence"/>
</dbReference>
<name>A0ABR4W957_9GAMM</name>